<keyword evidence="2" id="KW-0449">Lipoprotein</keyword>
<sequence length="451" mass="49645">MKKYIAFALCASVFCGCAGSVLGTSNSQMDFKQEFANPNCQSTDFLQKQMEKVNKNDDPIFIAINAGSIARSCGDFNKSNEFFDLAESKYKNDVDLESIGKKGAKLATSLVLSDAFNDYDGNMYERIMVNTYKGFNFMSLGDYENARVEFNRVALRQEVAKEYFKQEIAKAKEEQEKAKKDPSYTKEVQNGIEEVKSEYEHLFDGYNVAKEFTNPYASYAQAVFSFMDKDYAKAIDKFKEISAINKKAVPFEKNFSKAANSVKGGKNYIFLAFEDGLGSEKDEFKLTIPLPINGKITATSLAFPKIVKRDASLKTISLNGEQSFEIANFDDIFATEFKIELPQIILNSVMSSVAKGVAAGAVANNTSGIGGGLVSLGAGALLSEINKTDTRSWLSLPKTASIAMVENTGSYIIKDSNGNEISKGNIEKNKNALIWVRSVSGSKPLVVVMEK</sequence>
<evidence type="ECO:0000256" key="1">
    <source>
        <dbReference type="SAM" id="SignalP"/>
    </source>
</evidence>
<keyword evidence="1" id="KW-0732">Signal</keyword>
<comment type="caution">
    <text evidence="2">The sequence shown here is derived from an EMBL/GenBank/DDBJ whole genome shotgun (WGS) entry which is preliminary data.</text>
</comment>
<reference evidence="2 3" key="1">
    <citation type="submission" date="2015-11" db="EMBL/GenBank/DDBJ databases">
        <authorList>
            <consortium name="Pathogen Informatics"/>
        </authorList>
    </citation>
    <scope>NUCLEOTIDE SEQUENCE [LARGE SCALE GENOMIC DNA]</scope>
    <source>
        <strain evidence="2 3">006A-0059</strain>
    </source>
</reference>
<feature type="chain" id="PRO_5009799815" evidence="1">
    <location>
        <begin position="19"/>
        <end position="451"/>
    </location>
</feature>
<keyword evidence="3" id="KW-1185">Reference proteome</keyword>
<dbReference type="AlphaFoldDB" id="A0A0S4RL22"/>
<dbReference type="Proteomes" id="UP000052237">
    <property type="component" value="Unassembled WGS sequence"/>
</dbReference>
<organism evidence="2 3">
    <name type="scientific">Campylobacter hyointestinalis subsp. hyointestinalis</name>
    <dbReference type="NCBI Taxonomy" id="91352"/>
    <lineage>
        <taxon>Bacteria</taxon>
        <taxon>Pseudomonadati</taxon>
        <taxon>Campylobacterota</taxon>
        <taxon>Epsilonproteobacteria</taxon>
        <taxon>Campylobacterales</taxon>
        <taxon>Campylobacteraceae</taxon>
        <taxon>Campylobacter</taxon>
    </lineage>
</organism>
<gene>
    <name evidence="2" type="ORF">ERS686654_00366</name>
</gene>
<dbReference type="PROSITE" id="PS51257">
    <property type="entry name" value="PROKAR_LIPOPROTEIN"/>
    <property type="match status" value="1"/>
</dbReference>
<dbReference type="RefSeq" id="WP_059432259.1">
    <property type="nucleotide sequence ID" value="NZ_FAUT01000001.1"/>
</dbReference>
<name>A0A0S4RL22_CAMHY</name>
<proteinExistence type="predicted"/>
<protein>
    <submittedName>
        <fullName evidence="2">Lipoprotein</fullName>
    </submittedName>
</protein>
<evidence type="ECO:0000313" key="2">
    <source>
        <dbReference type="EMBL" id="CUU71758.1"/>
    </source>
</evidence>
<dbReference type="EMBL" id="FAVB01000001">
    <property type="protein sequence ID" value="CUU71758.1"/>
    <property type="molecule type" value="Genomic_DNA"/>
</dbReference>
<evidence type="ECO:0000313" key="3">
    <source>
        <dbReference type="Proteomes" id="UP000052237"/>
    </source>
</evidence>
<accession>A0A0S4RL22</accession>
<feature type="signal peptide" evidence="1">
    <location>
        <begin position="1"/>
        <end position="18"/>
    </location>
</feature>
<dbReference type="GeneID" id="29473370"/>